<accession>A0A9W6TYX1</accession>
<evidence type="ECO:0000313" key="1">
    <source>
        <dbReference type="EMBL" id="GMF23138.1"/>
    </source>
</evidence>
<keyword evidence="2" id="KW-1185">Reference proteome</keyword>
<protein>
    <submittedName>
        <fullName evidence="1">Unnamed protein product</fullName>
    </submittedName>
</protein>
<gene>
    <name evidence="1" type="ORF">Plil01_000930700</name>
</gene>
<reference evidence="1" key="1">
    <citation type="submission" date="2023-04" db="EMBL/GenBank/DDBJ databases">
        <title>Phytophthora lilii NBRC 32176.</title>
        <authorList>
            <person name="Ichikawa N."/>
            <person name="Sato H."/>
            <person name="Tonouchi N."/>
        </authorList>
    </citation>
    <scope>NUCLEOTIDE SEQUENCE</scope>
    <source>
        <strain evidence="1">NBRC 32176</strain>
    </source>
</reference>
<dbReference type="AlphaFoldDB" id="A0A9W6TYX1"/>
<comment type="caution">
    <text evidence="1">The sequence shown here is derived from an EMBL/GenBank/DDBJ whole genome shotgun (WGS) entry which is preliminary data.</text>
</comment>
<proteinExistence type="predicted"/>
<dbReference type="EMBL" id="BSXW01000463">
    <property type="protein sequence ID" value="GMF23138.1"/>
    <property type="molecule type" value="Genomic_DNA"/>
</dbReference>
<name>A0A9W6TYX1_9STRA</name>
<dbReference type="Proteomes" id="UP001165083">
    <property type="component" value="Unassembled WGS sequence"/>
</dbReference>
<sequence>MKLSDAIEQIRGFAEEELFQERLQEMQQDCSDCMSDIGLKEKLHPKARIGSIRALVKMKSLGRSIPARKGDVTLVVAAA</sequence>
<evidence type="ECO:0000313" key="2">
    <source>
        <dbReference type="Proteomes" id="UP001165083"/>
    </source>
</evidence>
<organism evidence="1 2">
    <name type="scientific">Phytophthora lilii</name>
    <dbReference type="NCBI Taxonomy" id="2077276"/>
    <lineage>
        <taxon>Eukaryota</taxon>
        <taxon>Sar</taxon>
        <taxon>Stramenopiles</taxon>
        <taxon>Oomycota</taxon>
        <taxon>Peronosporomycetes</taxon>
        <taxon>Peronosporales</taxon>
        <taxon>Peronosporaceae</taxon>
        <taxon>Phytophthora</taxon>
    </lineage>
</organism>